<keyword evidence="7" id="KW-1185">Reference proteome</keyword>
<feature type="compositionally biased region" description="Low complexity" evidence="4">
    <location>
        <begin position="315"/>
        <end position="326"/>
    </location>
</feature>
<feature type="region of interest" description="Disordered" evidence="4">
    <location>
        <begin position="496"/>
        <end position="544"/>
    </location>
</feature>
<dbReference type="PANTHER" id="PTHR45789:SF2">
    <property type="entry name" value="FI18025P1"/>
    <property type="match status" value="1"/>
</dbReference>
<evidence type="ECO:0000259" key="5">
    <source>
        <dbReference type="PROSITE" id="PS50118"/>
    </source>
</evidence>
<feature type="compositionally biased region" description="Polar residues" evidence="4">
    <location>
        <begin position="327"/>
        <end position="350"/>
    </location>
</feature>
<name>A0A238FA93_9BASI</name>
<evidence type="ECO:0000256" key="4">
    <source>
        <dbReference type="SAM" id="MobiDB-lite"/>
    </source>
</evidence>
<gene>
    <name evidence="6" type="ORF">BQ2448_915</name>
</gene>
<keyword evidence="1 3" id="KW-0238">DNA-binding</keyword>
<feature type="region of interest" description="Disordered" evidence="4">
    <location>
        <begin position="232"/>
        <end position="369"/>
    </location>
</feature>
<dbReference type="InterPro" id="IPR051356">
    <property type="entry name" value="SOX/SOX-like_TF"/>
</dbReference>
<dbReference type="SMART" id="SM00398">
    <property type="entry name" value="HMG"/>
    <property type="match status" value="1"/>
</dbReference>
<feature type="compositionally biased region" description="Low complexity" evidence="4">
    <location>
        <begin position="650"/>
        <end position="663"/>
    </location>
</feature>
<protein>
    <submittedName>
        <fullName evidence="6">BQ2448_915 protein</fullName>
    </submittedName>
</protein>
<dbReference type="Proteomes" id="UP000198372">
    <property type="component" value="Unassembled WGS sequence"/>
</dbReference>
<feature type="compositionally biased region" description="Polar residues" evidence="4">
    <location>
        <begin position="241"/>
        <end position="260"/>
    </location>
</feature>
<feature type="compositionally biased region" description="Low complexity" evidence="4">
    <location>
        <begin position="26"/>
        <end position="45"/>
    </location>
</feature>
<feature type="compositionally biased region" description="Polar residues" evidence="4">
    <location>
        <begin position="270"/>
        <end position="301"/>
    </location>
</feature>
<dbReference type="STRING" id="269621.A0A238FA93"/>
<feature type="compositionally biased region" description="Gly residues" evidence="4">
    <location>
        <begin position="678"/>
        <end position="688"/>
    </location>
</feature>
<feature type="compositionally biased region" description="Low complexity" evidence="4">
    <location>
        <begin position="528"/>
        <end position="539"/>
    </location>
</feature>
<feature type="domain" description="HMG box" evidence="5">
    <location>
        <begin position="369"/>
        <end position="438"/>
    </location>
</feature>
<keyword evidence="2 3" id="KW-0539">Nucleus</keyword>
<feature type="compositionally biased region" description="Polar residues" evidence="4">
    <location>
        <begin position="89"/>
        <end position="119"/>
    </location>
</feature>
<evidence type="ECO:0000313" key="7">
    <source>
        <dbReference type="Proteomes" id="UP000198372"/>
    </source>
</evidence>
<dbReference type="InterPro" id="IPR036910">
    <property type="entry name" value="HMG_box_dom_sf"/>
</dbReference>
<dbReference type="OrthoDB" id="6247875at2759"/>
<dbReference type="AlphaFoldDB" id="A0A238FA93"/>
<dbReference type="GO" id="GO:0005634">
    <property type="term" value="C:nucleus"/>
    <property type="evidence" value="ECO:0007669"/>
    <property type="project" value="UniProtKB-UniRule"/>
</dbReference>
<dbReference type="PROSITE" id="PS50118">
    <property type="entry name" value="HMG_BOX_2"/>
    <property type="match status" value="1"/>
</dbReference>
<proteinExistence type="predicted"/>
<dbReference type="GO" id="GO:0000978">
    <property type="term" value="F:RNA polymerase II cis-regulatory region sequence-specific DNA binding"/>
    <property type="evidence" value="ECO:0007669"/>
    <property type="project" value="TreeGrafter"/>
</dbReference>
<feature type="compositionally biased region" description="Low complexity" evidence="4">
    <location>
        <begin position="496"/>
        <end position="508"/>
    </location>
</feature>
<dbReference type="CDD" id="cd01389">
    <property type="entry name" value="HMG-box_ROX1-like"/>
    <property type="match status" value="1"/>
</dbReference>
<accession>A0A238FA93</accession>
<evidence type="ECO:0000256" key="3">
    <source>
        <dbReference type="PROSITE-ProRule" id="PRU00267"/>
    </source>
</evidence>
<dbReference type="SUPFAM" id="SSF47095">
    <property type="entry name" value="HMG-box"/>
    <property type="match status" value="1"/>
</dbReference>
<reference evidence="7" key="1">
    <citation type="submission" date="2016-09" db="EMBL/GenBank/DDBJ databases">
        <authorList>
            <person name="Jeantristanb JTB J.-T."/>
            <person name="Ricardo R."/>
        </authorList>
    </citation>
    <scope>NUCLEOTIDE SEQUENCE [LARGE SCALE GENOMIC DNA]</scope>
</reference>
<dbReference type="GO" id="GO:0000981">
    <property type="term" value="F:DNA-binding transcription factor activity, RNA polymerase II-specific"/>
    <property type="evidence" value="ECO:0007669"/>
    <property type="project" value="TreeGrafter"/>
</dbReference>
<evidence type="ECO:0000256" key="1">
    <source>
        <dbReference type="ARBA" id="ARBA00023125"/>
    </source>
</evidence>
<sequence length="910" mass="97315">MREPPQHHMKIRRRRHNPSHSESTDSSVLPQASSSSSLTSAPSLSRRQTRAEQARNLQDESRTDSSPSSSTTGQDLETRSYPTPRKSPETTLSFPLPATGQSSASSKPWTGTHSAQDTDNCGWPHNSDRLEHYIQERRYDQVQERATIRLASQSSIVDHGSPPADIPEEDAEDEEAFVWPPEVDPALADWSSLPQSMFDDLFSPTFSPLAPSLSSSASALTSTTAAATKAEAVSFDRSQDESSSGALHSSHNGMSASSGIPYSAMESESAPRSSTHVRTAPSPSTPSRGQARSSPYSTPSRSAPPMVRAKCHVPGSSQGGSDASSSLANSNECLSLRSEPSSLNDGSSQMPAPVRKKKSHSRRMSEGHVPRPKNAFILYRAHVVADPGFVAAFRGQHNNISKVVGAMWQALPKEETAIWHELAEKEKEAHAKQFPNYKYKPARPSPKKTKPDSAMPPPLSTSKGSSDRRTGLLRMVQEDQDSDYNLDDDFELESNRSVWSSASSRRSIGGSGSRSCYRTLPSKSAQARGGSSLSDGSSRGAEDTDQGVIDRVMRIAAQGLQQDASTSGIVARMAAVGNAASRPSATSSPSPRSSSTSIIYDSNGDIIVTPTKSQLSRSTRSNASDASSNGSSPYSTPIRRHTRLAGFGSGSPKSSPPGSGSAGRLNKSGMYAPSSLGLGYGRTPGSGEGPPIRPPSFGQGILASTSVPSQLPPAMFDTSLLQNQDRKVSIGSRWGHRQPSRIPSRAERLAQQQELEGDLSTDDQFATVRAPSGNETDVPWSAVLMTLDPSNCVESTLSSSQLSFFSPPMASSFFDSAQDQALLLENLTQTSQAPSTLSRDPFNDFLIEHGFDSGTSFHLGDMELFETPESALPPLNGNEWFSDVGGIDCPGSAFSELSSETTESTNFSGF</sequence>
<feature type="region of interest" description="Disordered" evidence="4">
    <location>
        <begin position="429"/>
        <end position="469"/>
    </location>
</feature>
<evidence type="ECO:0000256" key="2">
    <source>
        <dbReference type="ARBA" id="ARBA00023242"/>
    </source>
</evidence>
<organism evidence="6 7">
    <name type="scientific">Microbotryum intermedium</name>
    <dbReference type="NCBI Taxonomy" id="269621"/>
    <lineage>
        <taxon>Eukaryota</taxon>
        <taxon>Fungi</taxon>
        <taxon>Dikarya</taxon>
        <taxon>Basidiomycota</taxon>
        <taxon>Pucciniomycotina</taxon>
        <taxon>Microbotryomycetes</taxon>
        <taxon>Microbotryales</taxon>
        <taxon>Microbotryaceae</taxon>
        <taxon>Microbotryum</taxon>
    </lineage>
</organism>
<feature type="region of interest" description="Disordered" evidence="4">
    <location>
        <begin position="580"/>
        <end position="709"/>
    </location>
</feature>
<dbReference type="Pfam" id="PF00505">
    <property type="entry name" value="HMG_box"/>
    <property type="match status" value="1"/>
</dbReference>
<feature type="compositionally biased region" description="Basic residues" evidence="4">
    <location>
        <begin position="7"/>
        <end position="18"/>
    </location>
</feature>
<feature type="compositionally biased region" description="Low complexity" evidence="4">
    <location>
        <begin position="621"/>
        <end position="635"/>
    </location>
</feature>
<feature type="compositionally biased region" description="Basic and acidic residues" evidence="4">
    <location>
        <begin position="49"/>
        <end position="63"/>
    </location>
</feature>
<dbReference type="Gene3D" id="1.10.30.10">
    <property type="entry name" value="High mobility group box domain"/>
    <property type="match status" value="1"/>
</dbReference>
<feature type="compositionally biased region" description="Polar residues" evidence="4">
    <location>
        <begin position="610"/>
        <end position="620"/>
    </location>
</feature>
<feature type="region of interest" description="Disordered" evidence="4">
    <location>
        <begin position="1"/>
        <end position="126"/>
    </location>
</feature>
<dbReference type="PANTHER" id="PTHR45789">
    <property type="entry name" value="FI18025P1"/>
    <property type="match status" value="1"/>
</dbReference>
<evidence type="ECO:0000313" key="6">
    <source>
        <dbReference type="EMBL" id="SCV68794.1"/>
    </source>
</evidence>
<dbReference type="EMBL" id="FMSP01000003">
    <property type="protein sequence ID" value="SCV68794.1"/>
    <property type="molecule type" value="Genomic_DNA"/>
</dbReference>
<dbReference type="InterPro" id="IPR009071">
    <property type="entry name" value="HMG_box_dom"/>
</dbReference>
<feature type="DNA-binding region" description="HMG box" evidence="3">
    <location>
        <begin position="369"/>
        <end position="438"/>
    </location>
</feature>
<feature type="compositionally biased region" description="Low complexity" evidence="4">
    <location>
        <begin position="580"/>
        <end position="597"/>
    </location>
</feature>